<dbReference type="Pfam" id="PF10988">
    <property type="entry name" value="DUF2807"/>
    <property type="match status" value="1"/>
</dbReference>
<dbReference type="OrthoDB" id="1466971at2"/>
<organism evidence="2 3">
    <name type="scientific">Winogradskyella epiphytica</name>
    <dbReference type="NCBI Taxonomy" id="262005"/>
    <lineage>
        <taxon>Bacteria</taxon>
        <taxon>Pseudomonadati</taxon>
        <taxon>Bacteroidota</taxon>
        <taxon>Flavobacteriia</taxon>
        <taxon>Flavobacteriales</taxon>
        <taxon>Flavobacteriaceae</taxon>
        <taxon>Winogradskyella</taxon>
    </lineage>
</organism>
<protein>
    <submittedName>
        <fullName evidence="2">Putative autotransporter adhesin-like protein</fullName>
    </submittedName>
</protein>
<proteinExistence type="predicted"/>
<name>A0A2V4XY86_9FLAO</name>
<dbReference type="EMBL" id="QJTD01000004">
    <property type="protein sequence ID" value="PYE80708.1"/>
    <property type="molecule type" value="Genomic_DNA"/>
</dbReference>
<keyword evidence="3" id="KW-1185">Reference proteome</keyword>
<evidence type="ECO:0000259" key="1">
    <source>
        <dbReference type="Pfam" id="PF10988"/>
    </source>
</evidence>
<accession>A0A2V4XY86</accession>
<feature type="domain" description="Putative auto-transporter adhesin head GIN" evidence="1">
    <location>
        <begin position="39"/>
        <end position="231"/>
    </location>
</feature>
<evidence type="ECO:0000313" key="2">
    <source>
        <dbReference type="EMBL" id="PYE80708.1"/>
    </source>
</evidence>
<dbReference type="AlphaFoldDB" id="A0A2V4XY86"/>
<evidence type="ECO:0000313" key="3">
    <source>
        <dbReference type="Proteomes" id="UP000248054"/>
    </source>
</evidence>
<reference evidence="2 3" key="1">
    <citation type="submission" date="2018-06" db="EMBL/GenBank/DDBJ databases">
        <title>Genomic Encyclopedia of Type Strains, Phase III (KMG-III): the genomes of soil and plant-associated and newly described type strains.</title>
        <authorList>
            <person name="Whitman W."/>
        </authorList>
    </citation>
    <scope>NUCLEOTIDE SEQUENCE [LARGE SCALE GENOMIC DNA]</scope>
    <source>
        <strain evidence="2 3">CECT 7945</strain>
    </source>
</reference>
<sequence length="247" mass="27766">MKKLIYIYVLLVVACNSEDANDCFQTSGNIIQREVQVSNFERILVHRDVQLTIKEAPNYKVTIETGQNLMNDVHAEVIGNRLILTDNNTCNYLRDYGITKIMVEAPNLTEIRTSSQYEIVSDGTLNYDSLTLFSEDYAENTDFTVGDFRLSINSETLNITANNLSFFYIDGEVERLYVGFFAGAGRFEGENLIAQIVNVSHRGANDVIVNPQQSLTGELRGTGNLISVDQPPIVDVEQIYTGRLLFQ</sequence>
<dbReference type="Proteomes" id="UP000248054">
    <property type="component" value="Unassembled WGS sequence"/>
</dbReference>
<dbReference type="PROSITE" id="PS51257">
    <property type="entry name" value="PROKAR_LIPOPROTEIN"/>
    <property type="match status" value="1"/>
</dbReference>
<dbReference type="Gene3D" id="2.160.20.120">
    <property type="match status" value="1"/>
</dbReference>
<dbReference type="RefSeq" id="WP_110475844.1">
    <property type="nucleotide sequence ID" value="NZ_BMWQ01000004.1"/>
</dbReference>
<dbReference type="InterPro" id="IPR021255">
    <property type="entry name" value="DUF2807"/>
</dbReference>
<comment type="caution">
    <text evidence="2">The sequence shown here is derived from an EMBL/GenBank/DDBJ whole genome shotgun (WGS) entry which is preliminary data.</text>
</comment>
<gene>
    <name evidence="2" type="ORF">DFQ11_10475</name>
</gene>